<proteinExistence type="inferred from homology"/>
<dbReference type="RefSeq" id="WP_053435517.1">
    <property type="nucleotide sequence ID" value="NZ_LGUF01000007.1"/>
</dbReference>
<keyword evidence="2 3" id="KW-0479">Metal-binding</keyword>
<dbReference type="InterPro" id="IPR034660">
    <property type="entry name" value="DinB/YfiT-like"/>
</dbReference>
<evidence type="ECO:0000313" key="5">
    <source>
        <dbReference type="Proteomes" id="UP000037109"/>
    </source>
</evidence>
<evidence type="ECO:0000313" key="4">
    <source>
        <dbReference type="EMBL" id="KON88145.1"/>
    </source>
</evidence>
<dbReference type="OrthoDB" id="9811413at2"/>
<dbReference type="Proteomes" id="UP000037109">
    <property type="component" value="Unassembled WGS sequence"/>
</dbReference>
<evidence type="ECO:0000256" key="1">
    <source>
        <dbReference type="ARBA" id="ARBA00008635"/>
    </source>
</evidence>
<feature type="binding site" evidence="3">
    <location>
        <position position="141"/>
    </location>
    <ligand>
        <name>a divalent metal cation</name>
        <dbReference type="ChEBI" id="CHEBI:60240"/>
    </ligand>
</feature>
<accession>A0A0M0GDZ6</accession>
<dbReference type="SUPFAM" id="SSF109854">
    <property type="entry name" value="DinB/YfiT-like putative metalloenzymes"/>
    <property type="match status" value="1"/>
</dbReference>
<dbReference type="GO" id="GO:0046872">
    <property type="term" value="F:metal ion binding"/>
    <property type="evidence" value="ECO:0007669"/>
    <property type="project" value="UniProtKB-KW"/>
</dbReference>
<dbReference type="PANTHER" id="PTHR37302:SF1">
    <property type="entry name" value="PROTEIN DINB"/>
    <property type="match status" value="1"/>
</dbReference>
<dbReference type="PATRIC" id="fig|1459.3.peg.3469"/>
<name>A0A0M0GDZ6_SPOGL</name>
<dbReference type="Gene3D" id="1.20.120.450">
    <property type="entry name" value="dinb family like domain"/>
    <property type="match status" value="1"/>
</dbReference>
<feature type="binding site" evidence="3">
    <location>
        <position position="137"/>
    </location>
    <ligand>
        <name>a divalent metal cation</name>
        <dbReference type="ChEBI" id="CHEBI:60240"/>
    </ligand>
</feature>
<dbReference type="Pfam" id="PF05163">
    <property type="entry name" value="DinB"/>
    <property type="match status" value="1"/>
</dbReference>
<comment type="similarity">
    <text evidence="1">Belongs to the DinB family.</text>
</comment>
<dbReference type="AlphaFoldDB" id="A0A0M0GDZ6"/>
<comment type="caution">
    <text evidence="4">The sequence shown here is derived from an EMBL/GenBank/DDBJ whole genome shotgun (WGS) entry which is preliminary data.</text>
</comment>
<dbReference type="STRING" id="1459.AF332_15930"/>
<keyword evidence="5" id="KW-1185">Reference proteome</keyword>
<protein>
    <submittedName>
        <fullName evidence="4">Damage-inducible protein DinB</fullName>
    </submittedName>
</protein>
<dbReference type="PANTHER" id="PTHR37302">
    <property type="entry name" value="SLR1116 PROTEIN"/>
    <property type="match status" value="1"/>
</dbReference>
<sequence length="168" mass="19846">MENNRAKKMYDYHVWANQKVIQHLKQLPDRIYNEIVNSVFSSISDVLIHLYATDITWLETMKGSSFHDTVREVERRKSEATRASIDELEVFYDALSKEFYSFFAEKQDPERIIITEHPQYGRSEFILADLIHHVVNHGTYHRGNVTAMLHQQGERGVPTDYVYFLFEC</sequence>
<organism evidence="4 5">
    <name type="scientific">Sporosarcina globispora</name>
    <name type="common">Bacillus globisporus</name>
    <dbReference type="NCBI Taxonomy" id="1459"/>
    <lineage>
        <taxon>Bacteria</taxon>
        <taxon>Bacillati</taxon>
        <taxon>Bacillota</taxon>
        <taxon>Bacilli</taxon>
        <taxon>Bacillales</taxon>
        <taxon>Caryophanaceae</taxon>
        <taxon>Sporosarcina</taxon>
    </lineage>
</organism>
<evidence type="ECO:0000256" key="2">
    <source>
        <dbReference type="ARBA" id="ARBA00022723"/>
    </source>
</evidence>
<feature type="binding site" evidence="3">
    <location>
        <position position="49"/>
    </location>
    <ligand>
        <name>a divalent metal cation</name>
        <dbReference type="ChEBI" id="CHEBI:60240"/>
    </ligand>
</feature>
<evidence type="ECO:0000256" key="3">
    <source>
        <dbReference type="PIRSR" id="PIRSR607837-1"/>
    </source>
</evidence>
<gene>
    <name evidence="4" type="ORF">AF332_15930</name>
</gene>
<dbReference type="InterPro" id="IPR007837">
    <property type="entry name" value="DinB"/>
</dbReference>
<reference evidence="5" key="1">
    <citation type="submission" date="2015-07" db="EMBL/GenBank/DDBJ databases">
        <title>Fjat-10036 dsm4.</title>
        <authorList>
            <person name="Liu B."/>
            <person name="Wang J."/>
            <person name="Zhu Y."/>
            <person name="Liu G."/>
            <person name="Chen Q."/>
            <person name="Chen Z."/>
            <person name="Lan J."/>
            <person name="Che J."/>
            <person name="Ge C."/>
            <person name="Shi H."/>
            <person name="Pan Z."/>
            <person name="Liu X."/>
        </authorList>
    </citation>
    <scope>NUCLEOTIDE SEQUENCE [LARGE SCALE GENOMIC DNA]</scope>
    <source>
        <strain evidence="5">DSM 4</strain>
    </source>
</reference>
<dbReference type="EMBL" id="LGUF01000007">
    <property type="protein sequence ID" value="KON88145.1"/>
    <property type="molecule type" value="Genomic_DNA"/>
</dbReference>